<comment type="caution">
    <text evidence="2">The sequence shown here is derived from an EMBL/GenBank/DDBJ whole genome shotgun (WGS) entry which is preliminary data.</text>
</comment>
<proteinExistence type="predicted"/>
<keyword evidence="3" id="KW-1185">Reference proteome</keyword>
<evidence type="ECO:0000256" key="1">
    <source>
        <dbReference type="SAM" id="Phobius"/>
    </source>
</evidence>
<dbReference type="Proteomes" id="UP000217771">
    <property type="component" value="Unassembled WGS sequence"/>
</dbReference>
<protein>
    <recommendedName>
        <fullName evidence="4">DUF3311 domain-containing protein</fullName>
    </recommendedName>
</protein>
<dbReference type="AlphaFoldDB" id="A0A2A2F1K7"/>
<keyword evidence="1" id="KW-0812">Transmembrane</keyword>
<reference evidence="2 3" key="1">
    <citation type="submission" date="2017-08" db="EMBL/GenBank/DDBJ databases">
        <title>Halomonas alkalisoli sp. nov., isolated from saline alkaline soil.</title>
        <authorList>
            <person name="Wang D."/>
            <person name="Zhang G."/>
        </authorList>
    </citation>
    <scope>NUCLEOTIDE SEQUENCE [LARGE SCALE GENOMIC DNA]</scope>
    <source>
        <strain evidence="2 3">WRN001</strain>
    </source>
</reference>
<name>A0A2A2F1K7_9GAMM</name>
<keyword evidence="1" id="KW-0472">Membrane</keyword>
<feature type="transmembrane region" description="Helical" evidence="1">
    <location>
        <begin position="12"/>
        <end position="32"/>
    </location>
</feature>
<sequence>MQRLVVLPTSRTGWALMIAFVAVVVAGIWPAIGLVNRAVLFLGLPLLVVWSYVLIFACFAVMLIANRVIEWREGEDD</sequence>
<dbReference type="RefSeq" id="WP_095620186.1">
    <property type="nucleotide sequence ID" value="NZ_NSKB01000002.1"/>
</dbReference>
<evidence type="ECO:0000313" key="3">
    <source>
        <dbReference type="Proteomes" id="UP000217771"/>
    </source>
</evidence>
<dbReference type="OrthoDB" id="2706710at2"/>
<feature type="transmembrane region" description="Helical" evidence="1">
    <location>
        <begin position="38"/>
        <end position="65"/>
    </location>
</feature>
<evidence type="ECO:0008006" key="4">
    <source>
        <dbReference type="Google" id="ProtNLM"/>
    </source>
</evidence>
<accession>A0A2A2F1K7</accession>
<keyword evidence="1" id="KW-1133">Transmembrane helix</keyword>
<evidence type="ECO:0000313" key="2">
    <source>
        <dbReference type="EMBL" id="PAU78515.1"/>
    </source>
</evidence>
<dbReference type="EMBL" id="NSKB01000002">
    <property type="protein sequence ID" value="PAU78515.1"/>
    <property type="molecule type" value="Genomic_DNA"/>
</dbReference>
<organism evidence="2 3">
    <name type="scientific">Halomonas salipaludis</name>
    <dbReference type="NCBI Taxonomy" id="2032625"/>
    <lineage>
        <taxon>Bacteria</taxon>
        <taxon>Pseudomonadati</taxon>
        <taxon>Pseudomonadota</taxon>
        <taxon>Gammaproteobacteria</taxon>
        <taxon>Oceanospirillales</taxon>
        <taxon>Halomonadaceae</taxon>
        <taxon>Halomonas</taxon>
    </lineage>
</organism>
<gene>
    <name evidence="2" type="ORF">CK498_07385</name>
</gene>